<dbReference type="InterPro" id="IPR008670">
    <property type="entry name" value="CoA_reduct_LuxC"/>
</dbReference>
<organism evidence="3 4">
    <name type="scientific">Novosphingobium cyanobacteriorum</name>
    <dbReference type="NCBI Taxonomy" id="3024215"/>
    <lineage>
        <taxon>Bacteria</taxon>
        <taxon>Pseudomonadati</taxon>
        <taxon>Pseudomonadota</taxon>
        <taxon>Alphaproteobacteria</taxon>
        <taxon>Sphingomonadales</taxon>
        <taxon>Sphingomonadaceae</taxon>
        <taxon>Novosphingobium</taxon>
    </lineage>
</organism>
<dbReference type="PIRSF" id="PIRSF009414">
    <property type="entry name" value="LuxC"/>
    <property type="match status" value="1"/>
</dbReference>
<keyword evidence="1 2" id="KW-0521">NADP</keyword>
<reference evidence="3 4" key="1">
    <citation type="submission" date="2023-03" db="EMBL/GenBank/DDBJ databases">
        <title>Novosphingobium cyanobacteriorum sp. nov., isolated from a eutrophic reservoir during the Microcystis bloom period.</title>
        <authorList>
            <person name="Kang M."/>
            <person name="Le V."/>
            <person name="Ko S.-R."/>
            <person name="Lee S.-A."/>
            <person name="Ahn C.-Y."/>
        </authorList>
    </citation>
    <scope>NUCLEOTIDE SEQUENCE [LARGE SCALE GENOMIC DNA]</scope>
    <source>
        <strain evidence="3 4">HBC54</strain>
    </source>
</reference>
<dbReference type="Proteomes" id="UP001222770">
    <property type="component" value="Unassembled WGS sequence"/>
</dbReference>
<evidence type="ECO:0000313" key="4">
    <source>
        <dbReference type="Proteomes" id="UP001222770"/>
    </source>
</evidence>
<protein>
    <recommendedName>
        <fullName evidence="2">Acyl-CoA reductase</fullName>
        <ecNumber evidence="2">1.2.1.50</ecNumber>
    </recommendedName>
</protein>
<evidence type="ECO:0000313" key="3">
    <source>
        <dbReference type="EMBL" id="MDF8334936.1"/>
    </source>
</evidence>
<comment type="caution">
    <text evidence="3">The sequence shown here is derived from an EMBL/GenBank/DDBJ whole genome shotgun (WGS) entry which is preliminary data.</text>
</comment>
<dbReference type="EMBL" id="JAROCY010000018">
    <property type="protein sequence ID" value="MDF8334936.1"/>
    <property type="molecule type" value="Genomic_DNA"/>
</dbReference>
<proteinExistence type="inferred from homology"/>
<gene>
    <name evidence="3" type="ORF">POM99_17140</name>
</gene>
<accession>A0ABT6CMA6</accession>
<sequence>MTVMDQGLRAAVPHFVKGELVEWQGGPGEDHGRFITPPLDLNQLVWSRAAPPPAANVPVAEILDILEALGSWLDRDPAGAVERAFMASAGTNPLEKGVLERSFRSLSHCFDRASLSWQVEQELGGTDVLDGWREVTTPMGRKAAIRAFPPRLVHIVAGNAPGVTAMTVARGALTKGVHLLKLPSNDLFTAAAVLGGLATVAPGHPVTRSFSAAYWRGGDARVESMLFRPQFFDKLVAWGGEAALRSAKQYIGPGFELVSFDPKTSISMIGREVHADDAVRREVADLAAADATVMDQQACVSSRFQFVEGTVEEVDAYCAALQERLGVERFVTSACSTAPQGEMRDEIEALAMLEPDYRVFGRFDGRGIVVRSDEPVDFHPDGRVVNVVRVDRLDDAIGAANVATQTVGIWPAERRRQLRDVLASQGVQRVTALGAAGSVEAGLPHDGFLPLGRFIRWVNDEDGLPSAAG</sequence>
<dbReference type="RefSeq" id="WP_277279707.1">
    <property type="nucleotide sequence ID" value="NZ_JAROCY010000018.1"/>
</dbReference>
<keyword evidence="2" id="KW-0560">Oxidoreductase</keyword>
<dbReference type="Pfam" id="PF05893">
    <property type="entry name" value="LuxC"/>
    <property type="match status" value="1"/>
</dbReference>
<evidence type="ECO:0000256" key="1">
    <source>
        <dbReference type="ARBA" id="ARBA00022857"/>
    </source>
</evidence>
<keyword evidence="4" id="KW-1185">Reference proteome</keyword>
<dbReference type="EC" id="1.2.1.50" evidence="2"/>
<name>A0ABT6CMA6_9SPHN</name>
<comment type="similarity">
    <text evidence="2">Belongs to the LuxC family.</text>
</comment>
<comment type="catalytic activity">
    <reaction evidence="2">
        <text>a long-chain fatty aldehyde + NADP(+) + CoA = a long-chain fatty acyl-CoA + NADPH + H(+)</text>
        <dbReference type="Rhea" id="RHEA:15437"/>
        <dbReference type="ChEBI" id="CHEBI:15378"/>
        <dbReference type="ChEBI" id="CHEBI:17176"/>
        <dbReference type="ChEBI" id="CHEBI:57287"/>
        <dbReference type="ChEBI" id="CHEBI:57783"/>
        <dbReference type="ChEBI" id="CHEBI:58349"/>
        <dbReference type="ChEBI" id="CHEBI:83139"/>
        <dbReference type="EC" id="1.2.1.50"/>
    </reaction>
</comment>
<dbReference type="InterPro" id="IPR016161">
    <property type="entry name" value="Ald_DH/histidinol_DH"/>
</dbReference>
<evidence type="ECO:0000256" key="2">
    <source>
        <dbReference type="PIRNR" id="PIRNR009414"/>
    </source>
</evidence>
<dbReference type="SUPFAM" id="SSF53720">
    <property type="entry name" value="ALDH-like"/>
    <property type="match status" value="1"/>
</dbReference>